<protein>
    <submittedName>
        <fullName evidence="1">Uncharacterized protein</fullName>
    </submittedName>
</protein>
<name>A0AAV6UX53_9ARAC</name>
<evidence type="ECO:0000313" key="2">
    <source>
        <dbReference type="Proteomes" id="UP000827092"/>
    </source>
</evidence>
<dbReference type="Proteomes" id="UP000827092">
    <property type="component" value="Unassembled WGS sequence"/>
</dbReference>
<proteinExistence type="predicted"/>
<reference evidence="1 2" key="1">
    <citation type="journal article" date="2022" name="Nat. Ecol. Evol.">
        <title>A masculinizing supergene underlies an exaggerated male reproductive morph in a spider.</title>
        <authorList>
            <person name="Hendrickx F."/>
            <person name="De Corte Z."/>
            <person name="Sonet G."/>
            <person name="Van Belleghem S.M."/>
            <person name="Kostlbacher S."/>
            <person name="Vangestel C."/>
        </authorList>
    </citation>
    <scope>NUCLEOTIDE SEQUENCE [LARGE SCALE GENOMIC DNA]</scope>
    <source>
        <strain evidence="1">W744_W776</strain>
    </source>
</reference>
<sequence>MAAIRKLLSFFGRFCCGGATKEEDAALEQQPSPPGLVNLFSQDSWSNVKVPKDPWSYGGLLMAPSHDRPVFGYFNNGFFNVAVDPSGYKEPKHDRPVFGYFNNGFFNVAVDPSGLQGAQT</sequence>
<dbReference type="AlphaFoldDB" id="A0AAV6UX53"/>
<dbReference type="EMBL" id="JAFNEN010000255">
    <property type="protein sequence ID" value="KAG8187921.1"/>
    <property type="molecule type" value="Genomic_DNA"/>
</dbReference>
<accession>A0AAV6UX53</accession>
<gene>
    <name evidence="1" type="ORF">JTE90_002936</name>
</gene>
<comment type="caution">
    <text evidence="1">The sequence shown here is derived from an EMBL/GenBank/DDBJ whole genome shotgun (WGS) entry which is preliminary data.</text>
</comment>
<evidence type="ECO:0000313" key="1">
    <source>
        <dbReference type="EMBL" id="KAG8187921.1"/>
    </source>
</evidence>
<keyword evidence="2" id="KW-1185">Reference proteome</keyword>
<organism evidence="1 2">
    <name type="scientific">Oedothorax gibbosus</name>
    <dbReference type="NCBI Taxonomy" id="931172"/>
    <lineage>
        <taxon>Eukaryota</taxon>
        <taxon>Metazoa</taxon>
        <taxon>Ecdysozoa</taxon>
        <taxon>Arthropoda</taxon>
        <taxon>Chelicerata</taxon>
        <taxon>Arachnida</taxon>
        <taxon>Araneae</taxon>
        <taxon>Araneomorphae</taxon>
        <taxon>Entelegynae</taxon>
        <taxon>Araneoidea</taxon>
        <taxon>Linyphiidae</taxon>
        <taxon>Erigoninae</taxon>
        <taxon>Oedothorax</taxon>
    </lineage>
</organism>